<keyword evidence="2" id="KW-0472">Membrane</keyword>
<organism evidence="3 4">
    <name type="scientific">Paraburkholderia xenovorans (strain LB400)</name>
    <dbReference type="NCBI Taxonomy" id="266265"/>
    <lineage>
        <taxon>Bacteria</taxon>
        <taxon>Pseudomonadati</taxon>
        <taxon>Pseudomonadota</taxon>
        <taxon>Betaproteobacteria</taxon>
        <taxon>Burkholderiales</taxon>
        <taxon>Burkholderiaceae</taxon>
        <taxon>Paraburkholderia</taxon>
    </lineage>
</organism>
<sequence length="89" mass="10779">MFGIFYRFRCFFISQNAFPQADPASSDRFPTKLTPQSPRSFCDPDGDKKIARDFFRVIFLFKKLARHFFFMKWIILLIALYSFHLTRFY</sequence>
<name>Q13YW7_PARXL</name>
<evidence type="ECO:0000313" key="4">
    <source>
        <dbReference type="Proteomes" id="UP000001817"/>
    </source>
</evidence>
<dbReference type="Proteomes" id="UP000001817">
    <property type="component" value="Chromosome 1"/>
</dbReference>
<keyword evidence="2" id="KW-1133">Transmembrane helix</keyword>
<dbReference type="KEGG" id="bxe:Bxe_A2247"/>
<evidence type="ECO:0008006" key="5">
    <source>
        <dbReference type="Google" id="ProtNLM"/>
    </source>
</evidence>
<evidence type="ECO:0000256" key="2">
    <source>
        <dbReference type="SAM" id="Phobius"/>
    </source>
</evidence>
<gene>
    <name evidence="3" type="ORF">Bxe_A2247</name>
</gene>
<keyword evidence="2" id="KW-0812">Transmembrane</keyword>
<proteinExistence type="predicted"/>
<feature type="region of interest" description="Disordered" evidence="1">
    <location>
        <begin position="19"/>
        <end position="44"/>
    </location>
</feature>
<protein>
    <recommendedName>
        <fullName evidence="5">Transmembrane protein</fullName>
    </recommendedName>
</protein>
<accession>Q13YW7</accession>
<keyword evidence="4" id="KW-1185">Reference proteome</keyword>
<evidence type="ECO:0000256" key="1">
    <source>
        <dbReference type="SAM" id="MobiDB-lite"/>
    </source>
</evidence>
<evidence type="ECO:0000313" key="3">
    <source>
        <dbReference type="EMBL" id="ABE30722.1"/>
    </source>
</evidence>
<feature type="transmembrane region" description="Helical" evidence="2">
    <location>
        <begin position="64"/>
        <end position="83"/>
    </location>
</feature>
<reference evidence="3 4" key="1">
    <citation type="journal article" date="2006" name="Proc. Natl. Acad. Sci. U.S.A.">
        <title>Burkholderia xenovorans LB400 harbors a multi-replicon, 9.73-Mbp genome shaped for versatility.</title>
        <authorList>
            <person name="Chain P.S."/>
            <person name="Denef V.J."/>
            <person name="Konstantinidis K.T."/>
            <person name="Vergez L.M."/>
            <person name="Agullo L."/>
            <person name="Reyes V.L."/>
            <person name="Hauser L."/>
            <person name="Cordova M."/>
            <person name="Gomez L."/>
            <person name="Gonzalez M."/>
            <person name="Land M."/>
            <person name="Lao V."/>
            <person name="Larimer F."/>
            <person name="LiPuma J.J."/>
            <person name="Mahenthiralingam E."/>
            <person name="Malfatti S.A."/>
            <person name="Marx C.J."/>
            <person name="Parnell J.J."/>
            <person name="Ramette A."/>
            <person name="Richardson P."/>
            <person name="Seeger M."/>
            <person name="Smith D."/>
            <person name="Spilker T."/>
            <person name="Sul W.J."/>
            <person name="Tsoi T.V."/>
            <person name="Ulrich L.E."/>
            <person name="Zhulin I.B."/>
            <person name="Tiedje J.M."/>
        </authorList>
    </citation>
    <scope>NUCLEOTIDE SEQUENCE [LARGE SCALE GENOMIC DNA]</scope>
    <source>
        <strain evidence="3 4">LB400</strain>
    </source>
</reference>
<dbReference type="AlphaFoldDB" id="Q13YW7"/>
<dbReference type="EMBL" id="CP000270">
    <property type="protein sequence ID" value="ABE30722.1"/>
    <property type="molecule type" value="Genomic_DNA"/>
</dbReference>